<accession>A0A0Q3IC93</accession>
<dbReference type="Proteomes" id="UP000051562">
    <property type="component" value="Unassembled WGS sequence"/>
</dbReference>
<proteinExistence type="predicted"/>
<evidence type="ECO:0000313" key="5">
    <source>
        <dbReference type="Proteomes" id="UP000190130"/>
    </source>
</evidence>
<keyword evidence="3" id="KW-0808">Transferase</keyword>
<dbReference type="SUPFAM" id="SSF55729">
    <property type="entry name" value="Acyl-CoA N-acyltransferases (Nat)"/>
    <property type="match status" value="1"/>
</dbReference>
<gene>
    <name evidence="2" type="ORF">ARD30_01220</name>
    <name evidence="3" type="ORF">SAMN05660750_03451</name>
</gene>
<dbReference type="PANTHER" id="PTHR43792">
    <property type="entry name" value="GNAT FAMILY, PUTATIVE (AFU_ORTHOLOGUE AFUA_3G00765)-RELATED-RELATED"/>
    <property type="match status" value="1"/>
</dbReference>
<dbReference type="Pfam" id="PF13302">
    <property type="entry name" value="Acetyltransf_3"/>
    <property type="match status" value="1"/>
</dbReference>
<evidence type="ECO:0000313" key="2">
    <source>
        <dbReference type="EMBL" id="KQK32429.1"/>
    </source>
</evidence>
<evidence type="ECO:0000313" key="4">
    <source>
        <dbReference type="Proteomes" id="UP000051562"/>
    </source>
</evidence>
<dbReference type="InterPro" id="IPR016181">
    <property type="entry name" value="Acyl_CoA_acyltransferase"/>
</dbReference>
<keyword evidence="4" id="KW-1185">Reference proteome</keyword>
<dbReference type="AlphaFoldDB" id="A0A0Q3IC93"/>
<dbReference type="PROSITE" id="PS51186">
    <property type="entry name" value="GNAT"/>
    <property type="match status" value="1"/>
</dbReference>
<dbReference type="STRING" id="53254.SAMN05660750_03451"/>
<reference evidence="3 5" key="2">
    <citation type="submission" date="2017-02" db="EMBL/GenBank/DDBJ databases">
        <authorList>
            <person name="Peterson S.W."/>
        </authorList>
    </citation>
    <scope>NUCLEOTIDE SEQUENCE [LARGE SCALE GENOMIC DNA]</scope>
    <source>
        <strain evidence="3 5">DSM 9653</strain>
    </source>
</reference>
<dbReference type="EMBL" id="FUYX01000009">
    <property type="protein sequence ID" value="SKB98166.1"/>
    <property type="molecule type" value="Genomic_DNA"/>
</dbReference>
<sequence length="170" mass="18718">MIETENLHLRRPLECDLDAIHAMRSDLDIMRHLGGRALTREEAWHRLTRLVGHWTLRGYGMFVIVEKGSGAVVGEVGLFDGCRGLSPAFDRAPEAGWILAAQAHGKGYASEAAAAAHRWFAQTHGEQRSVCIIAPDNLASLRVAQKLGYKSFGQVDYQGGPVTMLERIPD</sequence>
<feature type="domain" description="N-acetyltransferase" evidence="1">
    <location>
        <begin position="7"/>
        <end position="169"/>
    </location>
</feature>
<dbReference type="GO" id="GO:0016747">
    <property type="term" value="F:acyltransferase activity, transferring groups other than amino-acyl groups"/>
    <property type="evidence" value="ECO:0007669"/>
    <property type="project" value="InterPro"/>
</dbReference>
<dbReference type="InterPro" id="IPR000182">
    <property type="entry name" value="GNAT_dom"/>
</dbReference>
<name>A0A0Q3IC93_9HYPH</name>
<dbReference type="RefSeq" id="WP_055726374.1">
    <property type="nucleotide sequence ID" value="NZ_FUYX01000009.1"/>
</dbReference>
<dbReference type="InterPro" id="IPR051531">
    <property type="entry name" value="N-acetyltransferase"/>
</dbReference>
<protein>
    <submittedName>
        <fullName evidence="3">Protein N-acetyltransferase, RimJ/RimL family</fullName>
    </submittedName>
</protein>
<dbReference type="EMBL" id="LMAR01000001">
    <property type="protein sequence ID" value="KQK32429.1"/>
    <property type="molecule type" value="Genomic_DNA"/>
</dbReference>
<reference evidence="2 4" key="1">
    <citation type="submission" date="2015-10" db="EMBL/GenBank/DDBJ databases">
        <title>Draft genome of Bosea thiooxidans.</title>
        <authorList>
            <person name="Wang X."/>
        </authorList>
    </citation>
    <scope>NUCLEOTIDE SEQUENCE [LARGE SCALE GENOMIC DNA]</scope>
    <source>
        <strain evidence="2 4">CGMCC 9174</strain>
    </source>
</reference>
<dbReference type="PANTHER" id="PTHR43792:SF1">
    <property type="entry name" value="N-ACETYLTRANSFERASE DOMAIN-CONTAINING PROTEIN"/>
    <property type="match status" value="1"/>
</dbReference>
<organism evidence="2 4">
    <name type="scientific">Bosea thiooxidans</name>
    <dbReference type="NCBI Taxonomy" id="53254"/>
    <lineage>
        <taxon>Bacteria</taxon>
        <taxon>Pseudomonadati</taxon>
        <taxon>Pseudomonadota</taxon>
        <taxon>Alphaproteobacteria</taxon>
        <taxon>Hyphomicrobiales</taxon>
        <taxon>Boseaceae</taxon>
        <taxon>Bosea</taxon>
    </lineage>
</organism>
<evidence type="ECO:0000259" key="1">
    <source>
        <dbReference type="PROSITE" id="PS51186"/>
    </source>
</evidence>
<evidence type="ECO:0000313" key="3">
    <source>
        <dbReference type="EMBL" id="SKB98166.1"/>
    </source>
</evidence>
<dbReference type="Gene3D" id="3.40.630.30">
    <property type="match status" value="1"/>
</dbReference>
<dbReference type="OrthoDB" id="6293260at2"/>
<dbReference type="Proteomes" id="UP000190130">
    <property type="component" value="Unassembled WGS sequence"/>
</dbReference>